<feature type="domain" description="HTH araC/xylS-type" evidence="1">
    <location>
        <begin position="193"/>
        <end position="267"/>
    </location>
</feature>
<dbReference type="GO" id="GO:0003700">
    <property type="term" value="F:DNA-binding transcription factor activity"/>
    <property type="evidence" value="ECO:0007669"/>
    <property type="project" value="InterPro"/>
</dbReference>
<name>A0A015U028_BACFG</name>
<gene>
    <name evidence="2" type="ORF">M124_4568</name>
</gene>
<dbReference type="Proteomes" id="UP000020529">
    <property type="component" value="Unassembled WGS sequence"/>
</dbReference>
<dbReference type="Pfam" id="PF20240">
    <property type="entry name" value="DUF6597"/>
    <property type="match status" value="1"/>
</dbReference>
<reference evidence="2 3" key="1">
    <citation type="submission" date="2014-02" db="EMBL/GenBank/DDBJ databases">
        <authorList>
            <person name="Sears C."/>
            <person name="Carroll K."/>
            <person name="Sack B.R."/>
            <person name="Qadri F."/>
            <person name="Myers L.L."/>
            <person name="Chung G.-T."/>
            <person name="Escheverria P."/>
            <person name="Fraser C.M."/>
            <person name="Sadzewicz L."/>
            <person name="Shefchek K.A."/>
            <person name="Tallon L."/>
            <person name="Das S.P."/>
            <person name="Daugherty S."/>
            <person name="Mongodin E.F."/>
        </authorList>
    </citation>
    <scope>NUCLEOTIDE SEQUENCE [LARGE SCALE GENOMIC DNA]</scope>
    <source>
        <strain evidence="3">3988T(B)14</strain>
    </source>
</reference>
<dbReference type="Pfam" id="PF12833">
    <property type="entry name" value="HTH_18"/>
    <property type="match status" value="1"/>
</dbReference>
<dbReference type="InterPro" id="IPR018060">
    <property type="entry name" value="HTH_AraC"/>
</dbReference>
<evidence type="ECO:0000259" key="1">
    <source>
        <dbReference type="PROSITE" id="PS01124"/>
    </source>
</evidence>
<protein>
    <submittedName>
        <fullName evidence="2">Helix-turn-helix domain protein</fullName>
    </submittedName>
</protein>
<dbReference type="GO" id="GO:0043565">
    <property type="term" value="F:sequence-specific DNA binding"/>
    <property type="evidence" value="ECO:0007669"/>
    <property type="project" value="InterPro"/>
</dbReference>
<accession>A0A015U028</accession>
<dbReference type="AlphaFoldDB" id="A0A015U028"/>
<dbReference type="PATRIC" id="fig|1339315.3.peg.494"/>
<dbReference type="EMBL" id="JGCY01000144">
    <property type="protein sequence ID" value="EXY76551.1"/>
    <property type="molecule type" value="Genomic_DNA"/>
</dbReference>
<evidence type="ECO:0000313" key="3">
    <source>
        <dbReference type="Proteomes" id="UP000020529"/>
    </source>
</evidence>
<proteinExistence type="predicted"/>
<comment type="caution">
    <text evidence="2">The sequence shown here is derived from an EMBL/GenBank/DDBJ whole genome shotgun (WGS) entry which is preliminary data.</text>
</comment>
<dbReference type="Gene3D" id="1.10.10.60">
    <property type="entry name" value="Homeodomain-like"/>
    <property type="match status" value="1"/>
</dbReference>
<sequence length="267" mass="30589">MLISKVIYEDEVNDHVRIKYPGFELRDIVEYYFEITTESNLITPFSIVALPNVNIVASVNLTDKSQTLKVDRKLGIKDTTGDKLYGSLSDAMTIIHAPGTHEFAIKFKPGVLYPFLKDDIPCLLDSYKPLSNYINNTIIEELKSKKTFDERVSYAENYLLSNIDIFKSDYKLETVIKAVYYITHCGDFKSNMVSKKVGVSTPTLNRYFKEVLGMSPKQCFRTMRFKIALMNYRSKGSSNSYDELGYTDFSHFAKESQCLTNKKPSEL</sequence>
<dbReference type="PROSITE" id="PS01124">
    <property type="entry name" value="HTH_ARAC_FAMILY_2"/>
    <property type="match status" value="1"/>
</dbReference>
<organism evidence="2 3">
    <name type="scientific">Bacteroides fragilis str. 3988T(B)14</name>
    <dbReference type="NCBI Taxonomy" id="1339315"/>
    <lineage>
        <taxon>Bacteria</taxon>
        <taxon>Pseudomonadati</taxon>
        <taxon>Bacteroidota</taxon>
        <taxon>Bacteroidia</taxon>
        <taxon>Bacteroidales</taxon>
        <taxon>Bacteroidaceae</taxon>
        <taxon>Bacteroides</taxon>
    </lineage>
</organism>
<dbReference type="InterPro" id="IPR046532">
    <property type="entry name" value="DUF6597"/>
</dbReference>
<evidence type="ECO:0000313" key="2">
    <source>
        <dbReference type="EMBL" id="EXY76551.1"/>
    </source>
</evidence>